<protein>
    <submittedName>
        <fullName evidence="1">Uncharacterized protein</fullName>
    </submittedName>
</protein>
<reference evidence="1 2" key="1">
    <citation type="submission" date="2015-06" db="EMBL/GenBank/DDBJ databases">
        <title>Genome sequence of Pseudoalteromonas peptidolytica.</title>
        <authorList>
            <person name="Xie B.-B."/>
            <person name="Rong J.-C."/>
            <person name="Qin Q.-L."/>
            <person name="Zhang Y.-Z."/>
        </authorList>
    </citation>
    <scope>NUCLEOTIDE SEQUENCE [LARGE SCALE GENOMIC DNA]</scope>
    <source>
        <strain evidence="1 2">F12-50-A1</strain>
    </source>
</reference>
<proteinExistence type="predicted"/>
<comment type="caution">
    <text evidence="1">The sequence shown here is derived from an EMBL/GenBank/DDBJ whole genome shotgun (WGS) entry which is preliminary data.</text>
</comment>
<name>A0A8I0N1P4_9GAMM</name>
<gene>
    <name evidence="1" type="ORF">PPEP_b1062</name>
</gene>
<dbReference type="Proteomes" id="UP000660708">
    <property type="component" value="Unassembled WGS sequence"/>
</dbReference>
<accession>A0A8I0N1P4</accession>
<dbReference type="EMBL" id="AQHF01000034">
    <property type="protein sequence ID" value="MBE0349135.1"/>
    <property type="molecule type" value="Genomic_DNA"/>
</dbReference>
<evidence type="ECO:0000313" key="1">
    <source>
        <dbReference type="EMBL" id="MBE0349135.1"/>
    </source>
</evidence>
<keyword evidence="2" id="KW-1185">Reference proteome</keyword>
<dbReference type="AlphaFoldDB" id="A0A8I0N1P4"/>
<sequence>MSWINLFESNEFNFQVLSTYVNEVGNEARYSVITEKNRVISI</sequence>
<evidence type="ECO:0000313" key="2">
    <source>
        <dbReference type="Proteomes" id="UP000660708"/>
    </source>
</evidence>
<organism evidence="1 2">
    <name type="scientific">Pseudoalteromonas peptidolytica F12-50-A1</name>
    <dbReference type="NCBI Taxonomy" id="1315280"/>
    <lineage>
        <taxon>Bacteria</taxon>
        <taxon>Pseudomonadati</taxon>
        <taxon>Pseudomonadota</taxon>
        <taxon>Gammaproteobacteria</taxon>
        <taxon>Alteromonadales</taxon>
        <taxon>Pseudoalteromonadaceae</taxon>
        <taxon>Pseudoalteromonas</taxon>
    </lineage>
</organism>